<evidence type="ECO:0000259" key="4">
    <source>
        <dbReference type="Pfam" id="PF00724"/>
    </source>
</evidence>
<dbReference type="SUPFAM" id="SSF51395">
    <property type="entry name" value="FMN-linked oxidoreductases"/>
    <property type="match status" value="1"/>
</dbReference>
<dbReference type="PANTHER" id="PTHR22893">
    <property type="entry name" value="NADH OXIDOREDUCTASE-RELATED"/>
    <property type="match status" value="1"/>
</dbReference>
<dbReference type="InterPro" id="IPR001155">
    <property type="entry name" value="OxRdtase_FMN_N"/>
</dbReference>
<name>A0A485K7T7_9STRA</name>
<dbReference type="Gene3D" id="3.20.20.70">
    <property type="entry name" value="Aldolase class I"/>
    <property type="match status" value="1"/>
</dbReference>
<reference evidence="6 7" key="1">
    <citation type="submission" date="2019-03" db="EMBL/GenBank/DDBJ databases">
        <authorList>
            <person name="Gaulin E."/>
            <person name="Dumas B."/>
        </authorList>
    </citation>
    <scope>NUCLEOTIDE SEQUENCE [LARGE SCALE GENOMIC DNA]</scope>
    <source>
        <strain evidence="6">CBS 568.67</strain>
    </source>
</reference>
<keyword evidence="7" id="KW-1185">Reference proteome</keyword>
<protein>
    <submittedName>
        <fullName evidence="6">Aste57867_2516 protein</fullName>
    </submittedName>
</protein>
<accession>A0A485K7T7</accession>
<dbReference type="AlphaFoldDB" id="A0A485K7T7"/>
<dbReference type="PANTHER" id="PTHR22893:SF91">
    <property type="entry name" value="NADPH DEHYDROGENASE 2-RELATED"/>
    <property type="match status" value="1"/>
</dbReference>
<reference evidence="5" key="2">
    <citation type="submission" date="2019-06" db="EMBL/GenBank/DDBJ databases">
        <title>Genomics analysis of Aphanomyces spp. identifies a new class of oomycete effector associated with host adaptation.</title>
        <authorList>
            <person name="Gaulin E."/>
        </authorList>
    </citation>
    <scope>NUCLEOTIDE SEQUENCE</scope>
    <source>
        <strain evidence="5">CBS 578.67</strain>
    </source>
</reference>
<dbReference type="EMBL" id="VJMH01000309">
    <property type="protein sequence ID" value="KAF0717063.1"/>
    <property type="molecule type" value="Genomic_DNA"/>
</dbReference>
<comment type="cofactor">
    <cofactor evidence="1">
        <name>FMN</name>
        <dbReference type="ChEBI" id="CHEBI:58210"/>
    </cofactor>
</comment>
<evidence type="ECO:0000313" key="5">
    <source>
        <dbReference type="EMBL" id="KAF0717063.1"/>
    </source>
</evidence>
<dbReference type="FunFam" id="3.20.20.70:FF:000059">
    <property type="entry name" value="N-ethylmaleimide reductase, FMN-linked"/>
    <property type="match status" value="1"/>
</dbReference>
<dbReference type="Proteomes" id="UP000332933">
    <property type="component" value="Unassembled WGS sequence"/>
</dbReference>
<dbReference type="Pfam" id="PF00724">
    <property type="entry name" value="Oxidored_FMN"/>
    <property type="match status" value="1"/>
</dbReference>
<evidence type="ECO:0000256" key="1">
    <source>
        <dbReference type="ARBA" id="ARBA00001917"/>
    </source>
</evidence>
<organism evidence="6 7">
    <name type="scientific">Aphanomyces stellatus</name>
    <dbReference type="NCBI Taxonomy" id="120398"/>
    <lineage>
        <taxon>Eukaryota</taxon>
        <taxon>Sar</taxon>
        <taxon>Stramenopiles</taxon>
        <taxon>Oomycota</taxon>
        <taxon>Saprolegniomycetes</taxon>
        <taxon>Saprolegniales</taxon>
        <taxon>Verrucalvaceae</taxon>
        <taxon>Aphanomyces</taxon>
    </lineage>
</organism>
<evidence type="ECO:0000256" key="3">
    <source>
        <dbReference type="ARBA" id="ARBA00023002"/>
    </source>
</evidence>
<dbReference type="CDD" id="cd02933">
    <property type="entry name" value="OYE_like_FMN"/>
    <property type="match status" value="1"/>
</dbReference>
<proteinExistence type="inferred from homology"/>
<sequence>MTTKPLFSPIQVGTLTLPNRIFMAPLTRVRAGRAHLPNALMVEHYAQRASAGLIIAECTMITANSSAFINEPGIYTLEQQLAWKDVTDAVHAKGGKIFLQIWHAGRAIHPDNNDGTPTIAPSAIAIDGDIKTIHGRVPHVTPRALEADEIPGIIALYAAAAKHAVDISGFDGVEIHGANGYLVDQFLKSSSNHRTDGYGGSLANRTRFLRELVAAVVAAVGADKVGIRFSPLSNSMRDEDPFGLSQALAKICQDANLAYVHVIRGDFAKVQQGDVLSIFRQHFKNTLISNLAYTKDEANDAIAKGLVDAIAFGVPFIANPDLVDRFAANAKLNDANPATFYGDDAVGYNDYPTLKEMESLP</sequence>
<dbReference type="OrthoDB" id="276546at2759"/>
<dbReference type="InterPro" id="IPR013785">
    <property type="entry name" value="Aldolase_TIM"/>
</dbReference>
<keyword evidence="3" id="KW-0560">Oxidoreductase</keyword>
<dbReference type="InterPro" id="IPR045247">
    <property type="entry name" value="Oye-like"/>
</dbReference>
<dbReference type="GO" id="GO:0016628">
    <property type="term" value="F:oxidoreductase activity, acting on the CH-CH group of donors, NAD or NADP as acceptor"/>
    <property type="evidence" value="ECO:0007669"/>
    <property type="project" value="UniProtKB-ARBA"/>
</dbReference>
<comment type="similarity">
    <text evidence="2">Belongs to the NADH:flavin oxidoreductase/NADH oxidase family.</text>
</comment>
<evidence type="ECO:0000313" key="7">
    <source>
        <dbReference type="Proteomes" id="UP000332933"/>
    </source>
</evidence>
<dbReference type="GO" id="GO:0010181">
    <property type="term" value="F:FMN binding"/>
    <property type="evidence" value="ECO:0007669"/>
    <property type="project" value="InterPro"/>
</dbReference>
<evidence type="ECO:0000256" key="2">
    <source>
        <dbReference type="ARBA" id="ARBA00005979"/>
    </source>
</evidence>
<dbReference type="EMBL" id="CAADRA010000309">
    <property type="protein sequence ID" value="VFT79715.1"/>
    <property type="molecule type" value="Genomic_DNA"/>
</dbReference>
<dbReference type="GO" id="GO:0005829">
    <property type="term" value="C:cytosol"/>
    <property type="evidence" value="ECO:0007669"/>
    <property type="project" value="UniProtKB-ARBA"/>
</dbReference>
<evidence type="ECO:0000313" key="6">
    <source>
        <dbReference type="EMBL" id="VFT79715.1"/>
    </source>
</evidence>
<feature type="domain" description="NADH:flavin oxidoreductase/NADH oxidase N-terminal" evidence="4">
    <location>
        <begin position="6"/>
        <end position="332"/>
    </location>
</feature>
<gene>
    <name evidence="6" type="primary">Aste57867_2516</name>
    <name evidence="5" type="ORF">As57867_002509</name>
    <name evidence="6" type="ORF">ASTE57867_2516</name>
</gene>